<accession>A0A2R6XY72</accession>
<name>A0A2R6XY72_9BACL</name>
<evidence type="ECO:0000313" key="5">
    <source>
        <dbReference type="Proteomes" id="UP000244338"/>
    </source>
</evidence>
<evidence type="ECO:0000256" key="1">
    <source>
        <dbReference type="ARBA" id="ARBA00005254"/>
    </source>
</evidence>
<dbReference type="CDD" id="cd06558">
    <property type="entry name" value="crotonase-like"/>
    <property type="match status" value="1"/>
</dbReference>
<comment type="caution">
    <text evidence="4">The sequence shown here is derived from an EMBL/GenBank/DDBJ whole genome shotgun (WGS) entry which is preliminary data.</text>
</comment>
<dbReference type="FunFam" id="3.90.226.10:FF:000009">
    <property type="entry name" value="Carnitinyl-CoA dehydratase"/>
    <property type="match status" value="1"/>
</dbReference>
<sequence>MMSDDQALREERHGRVALLIMERPPANALSQGFLKAIGEKFTALSEDEAVKIIVITGSGKFFSAGADLKEMHAALGDPEKGRTMAAVGQETFSLIESMRKPVIAAINGFALGGGLELALSAHLRFAAETAKLGLPETKLGLIPGYGGTQRFLRLAGVAVALEWILSGEQMSAEKGERIGLVNRVIHPDRLLTETLAFAEALAEEKSGPSMAAALSAILKGQNLSLEEGLKLERDLFAGLFQGEDAAEGVRAFLEKRPAKFRH</sequence>
<dbReference type="FunFam" id="1.10.12.10:FF:000001">
    <property type="entry name" value="Probable enoyl-CoA hydratase, mitochondrial"/>
    <property type="match status" value="1"/>
</dbReference>
<dbReference type="Proteomes" id="UP000244338">
    <property type="component" value="Unassembled WGS sequence"/>
</dbReference>
<dbReference type="InterPro" id="IPR018376">
    <property type="entry name" value="Enoyl-CoA_hyd/isom_CS"/>
</dbReference>
<dbReference type="GO" id="GO:0016836">
    <property type="term" value="F:hydro-lyase activity"/>
    <property type="evidence" value="ECO:0007669"/>
    <property type="project" value="UniProtKB-ARBA"/>
</dbReference>
<dbReference type="InterPro" id="IPR014748">
    <property type="entry name" value="Enoyl-CoA_hydra_C"/>
</dbReference>
<dbReference type="PANTHER" id="PTHR11941:SF54">
    <property type="entry name" value="ENOYL-COA HYDRATASE, MITOCHONDRIAL"/>
    <property type="match status" value="1"/>
</dbReference>
<dbReference type="SUPFAM" id="SSF52096">
    <property type="entry name" value="ClpP/crotonase"/>
    <property type="match status" value="1"/>
</dbReference>
<keyword evidence="2" id="KW-0456">Lyase</keyword>
<dbReference type="Gene3D" id="3.90.226.10">
    <property type="entry name" value="2-enoyl-CoA Hydratase, Chain A, domain 1"/>
    <property type="match status" value="1"/>
</dbReference>
<evidence type="ECO:0000256" key="2">
    <source>
        <dbReference type="ARBA" id="ARBA00023239"/>
    </source>
</evidence>
<reference evidence="5" key="1">
    <citation type="journal article" date="2018" name="Sci. Rep.">
        <title>Lignite coal burning seam in the remote Altai Mountains harbors a hydrogen-driven thermophilic microbial community.</title>
        <authorList>
            <person name="Kadnikov V.V."/>
            <person name="Mardanov A.V."/>
            <person name="Ivasenko D.A."/>
            <person name="Antsiferov D.V."/>
            <person name="Beletsky A.V."/>
            <person name="Karnachuk O.V."/>
            <person name="Ravin N.V."/>
        </authorList>
    </citation>
    <scope>NUCLEOTIDE SEQUENCE [LARGE SCALE GENOMIC DNA]</scope>
</reference>
<dbReference type="PANTHER" id="PTHR11941">
    <property type="entry name" value="ENOYL-COA HYDRATASE-RELATED"/>
    <property type="match status" value="1"/>
</dbReference>
<comment type="similarity">
    <text evidence="1 3">Belongs to the enoyl-CoA hydratase/isomerase family.</text>
</comment>
<dbReference type="AlphaFoldDB" id="A0A2R6XY72"/>
<dbReference type="GO" id="GO:0006635">
    <property type="term" value="P:fatty acid beta-oxidation"/>
    <property type="evidence" value="ECO:0007669"/>
    <property type="project" value="TreeGrafter"/>
</dbReference>
<dbReference type="InterPro" id="IPR001753">
    <property type="entry name" value="Enoyl-CoA_hydra/iso"/>
</dbReference>
<proteinExistence type="inferred from homology"/>
<dbReference type="Pfam" id="PF00378">
    <property type="entry name" value="ECH_1"/>
    <property type="match status" value="1"/>
</dbReference>
<dbReference type="InterPro" id="IPR029045">
    <property type="entry name" value="ClpP/crotonase-like_dom_sf"/>
</dbReference>
<dbReference type="Gene3D" id="1.10.12.10">
    <property type="entry name" value="Lyase 2-enoyl-coa Hydratase, Chain A, domain 2"/>
    <property type="match status" value="1"/>
</dbReference>
<evidence type="ECO:0000256" key="3">
    <source>
        <dbReference type="RuleBase" id="RU003707"/>
    </source>
</evidence>
<gene>
    <name evidence="4" type="ORF">BSOLF_2344</name>
</gene>
<evidence type="ECO:0000313" key="4">
    <source>
        <dbReference type="EMBL" id="PTQ55360.1"/>
    </source>
</evidence>
<protein>
    <submittedName>
        <fullName evidence="4">Enoyl-CoA hydratase</fullName>
    </submittedName>
</protein>
<dbReference type="PROSITE" id="PS00166">
    <property type="entry name" value="ENOYL_COA_HYDRATASE"/>
    <property type="match status" value="1"/>
</dbReference>
<organism evidence="4 5">
    <name type="scientific">Candidatus Carbonibacillus altaicus</name>
    <dbReference type="NCBI Taxonomy" id="2163959"/>
    <lineage>
        <taxon>Bacteria</taxon>
        <taxon>Bacillati</taxon>
        <taxon>Bacillota</taxon>
        <taxon>Bacilli</taxon>
        <taxon>Bacillales</taxon>
        <taxon>Candidatus Carbonibacillus</taxon>
    </lineage>
</organism>
<dbReference type="EMBL" id="PEBX01000131">
    <property type="protein sequence ID" value="PTQ55360.1"/>
    <property type="molecule type" value="Genomic_DNA"/>
</dbReference>